<reference evidence="18 19" key="1">
    <citation type="submission" date="2024-09" db="EMBL/GenBank/DDBJ databases">
        <title>Chromosome-scale assembly of Riccia sorocarpa.</title>
        <authorList>
            <person name="Paukszto L."/>
        </authorList>
    </citation>
    <scope>NUCLEOTIDE SEQUENCE [LARGE SCALE GENOMIC DNA]</scope>
    <source>
        <strain evidence="18">LP-2024</strain>
        <tissue evidence="18">Aerial parts of the thallus</tissue>
    </source>
</reference>
<feature type="transmembrane region" description="Helical" evidence="16">
    <location>
        <begin position="251"/>
        <end position="278"/>
    </location>
</feature>
<dbReference type="InterPro" id="IPR023299">
    <property type="entry name" value="ATPase_P-typ_cyto_dom_N"/>
</dbReference>
<dbReference type="GO" id="GO:0005524">
    <property type="term" value="F:ATP binding"/>
    <property type="evidence" value="ECO:0007669"/>
    <property type="project" value="UniProtKB-UniRule"/>
</dbReference>
<name>A0ABD3IBD7_9MARC</name>
<dbReference type="PANTHER" id="PTHR42861">
    <property type="entry name" value="CALCIUM-TRANSPORTING ATPASE"/>
    <property type="match status" value="1"/>
</dbReference>
<dbReference type="InterPro" id="IPR006534">
    <property type="entry name" value="P-type_ATPase_IIIA"/>
</dbReference>
<comment type="similarity">
    <text evidence="2 16">Belongs to the cation transport ATPase (P-type) (TC 3.A.3) family. Type IIIA subfamily.</text>
</comment>
<evidence type="ECO:0000256" key="3">
    <source>
        <dbReference type="ARBA" id="ARBA00022448"/>
    </source>
</evidence>
<proteinExistence type="inferred from homology"/>
<evidence type="ECO:0000256" key="6">
    <source>
        <dbReference type="ARBA" id="ARBA00022723"/>
    </source>
</evidence>
<feature type="transmembrane region" description="Helical" evidence="16">
    <location>
        <begin position="797"/>
        <end position="818"/>
    </location>
</feature>
<sequence length="964" mass="105895">MAESTSKTDNSEGLHSLAAISSETVDLEHIPIEEVFEQLRCTREGLTTTEGENRIKLFGLNKLEEKTENKFLKFLGFMWNPLSWVMEAAAIMAIALANGGGKPPDWQDFVGIMMLLLINSTISFIEENNAGNAAAALMARLAPKTKVLRDGKWGEQDAQILVPGDIISIKLGDIVPADARLLEGDPLKIDQSALTGESLPVTKKPGDEVFSGSTCKQGEIEAVVIATGVHTFFGKAAHLVESTHQVGHFQAVLTAIGNFCICSIAVGIVIEVIVMYAIQRRPYRAGINNLLVLLIGGIPIAMPTVLSVTMAIGSHRLSQQGAITKRMTAIEEMAGMDVLCSDKTGTLTLNKLTVDKNLIEVFAKGIDKDMVVLLAARASRLENQDAIDAAIVGVLADPKEARADIREVHFLPFNPVDKRTALTYIDADGNWHRATKGAPEQILDLAHDRDIIAGRVHAVIDKFAERGLRSLAVAKQDIPEGTKDSPGGPWIFCGIMPLFDPPRHDSAETIRRALDLGVNVKMITGDQLAIAKETGRRLGMGSNMYPSSSLLGKNKDDAIAELPVDDLIEKADGFAGVFPEHKYEIVRRLQDRKHICGMTGDGVNDAPALKKADIGIAVADATDAARSASDIVLTEPGLSVIISAVLTSRAIFQRMKNYTIYAVSITIRIVLGFMLLALIWQFDFSPFMVLIIAILNDGTIMTISKDRVKPSPLPDSWKLREIFATGVVMGTYLALMTVIFFWAIHKTNFFHDTFGVRNIRNSNSQMTAAVYLQVSIVSQALIFVTRSRSWSYVERPGVLLMSAFAIAQLVATIIAVYANWGFANIRGIGWGWAGVIWLYSLIFYIPLDFIKFAIRYIISGRAWDLVFEQKTAFTRQKDFGKEKREAEWAHAQRTLHGLHPPTTSLTSPKPRLDVFDRGADMAEQAKRRAEIARLRELNTLKGHVESVVRLKGLDINTIQQAYTV</sequence>
<comment type="catalytic activity">
    <reaction evidence="15 16">
        <text>ATP + H2O + H(+)(in) = ADP + phosphate + 2 H(+)(out)</text>
        <dbReference type="Rhea" id="RHEA:20852"/>
        <dbReference type="ChEBI" id="CHEBI:15377"/>
        <dbReference type="ChEBI" id="CHEBI:15378"/>
        <dbReference type="ChEBI" id="CHEBI:30616"/>
        <dbReference type="ChEBI" id="CHEBI:43474"/>
        <dbReference type="ChEBI" id="CHEBI:456216"/>
        <dbReference type="EC" id="7.1.2.1"/>
    </reaction>
</comment>
<evidence type="ECO:0000256" key="1">
    <source>
        <dbReference type="ARBA" id="ARBA00004141"/>
    </source>
</evidence>
<dbReference type="PRINTS" id="PR00120">
    <property type="entry name" value="HATPASE"/>
</dbReference>
<dbReference type="FunFam" id="3.40.1110.10:FF:000004">
    <property type="entry name" value="Plasma membrane ATPase"/>
    <property type="match status" value="1"/>
</dbReference>
<feature type="transmembrane region" description="Helical" evidence="16">
    <location>
        <begin position="723"/>
        <end position="744"/>
    </location>
</feature>
<dbReference type="InterPro" id="IPR004014">
    <property type="entry name" value="ATPase_P-typ_cation-transptr_N"/>
</dbReference>
<keyword evidence="10 16" id="KW-0460">Magnesium</keyword>
<dbReference type="GO" id="GO:0008553">
    <property type="term" value="F:P-type proton-exporting transporter activity"/>
    <property type="evidence" value="ECO:0007669"/>
    <property type="project" value="UniProtKB-UniRule"/>
</dbReference>
<feature type="transmembrane region" description="Helical" evidence="16">
    <location>
        <begin position="830"/>
        <end position="847"/>
    </location>
</feature>
<dbReference type="FunFam" id="1.20.1110.10:FF:000045">
    <property type="entry name" value="ATPase 4 plasma membrane-type"/>
    <property type="match status" value="1"/>
</dbReference>
<evidence type="ECO:0000256" key="9">
    <source>
        <dbReference type="ARBA" id="ARBA00022840"/>
    </source>
</evidence>
<keyword evidence="12 16" id="KW-1133">Transmembrane helix</keyword>
<dbReference type="NCBIfam" id="TIGR01494">
    <property type="entry name" value="ATPase_P-type"/>
    <property type="match status" value="2"/>
</dbReference>
<dbReference type="GO" id="GO:0005886">
    <property type="term" value="C:plasma membrane"/>
    <property type="evidence" value="ECO:0007669"/>
    <property type="project" value="UniProtKB-SubCell"/>
</dbReference>
<dbReference type="SFLD" id="SFLDS00003">
    <property type="entry name" value="Haloacid_Dehalogenase"/>
    <property type="match status" value="1"/>
</dbReference>
<dbReference type="Gene3D" id="2.70.150.10">
    <property type="entry name" value="Calcium-transporting ATPase, cytoplasmic transduction domain A"/>
    <property type="match status" value="1"/>
</dbReference>
<dbReference type="InterPro" id="IPR008250">
    <property type="entry name" value="ATPase_P-typ_transduc_dom_A_sf"/>
</dbReference>
<dbReference type="GO" id="GO:0046872">
    <property type="term" value="F:metal ion binding"/>
    <property type="evidence" value="ECO:0007669"/>
    <property type="project" value="UniProtKB-KW"/>
</dbReference>
<evidence type="ECO:0000256" key="5">
    <source>
        <dbReference type="ARBA" id="ARBA00022692"/>
    </source>
</evidence>
<dbReference type="CDD" id="cd02076">
    <property type="entry name" value="P-type_ATPase_H"/>
    <property type="match status" value="1"/>
</dbReference>
<dbReference type="Proteomes" id="UP001633002">
    <property type="component" value="Unassembled WGS sequence"/>
</dbReference>
<dbReference type="SFLD" id="SFLDG00002">
    <property type="entry name" value="C1.7:_P-type_atpase_like"/>
    <property type="match status" value="1"/>
</dbReference>
<dbReference type="InterPro" id="IPR023214">
    <property type="entry name" value="HAD_sf"/>
</dbReference>
<evidence type="ECO:0000256" key="14">
    <source>
        <dbReference type="ARBA" id="ARBA00023136"/>
    </source>
</evidence>
<comment type="caution">
    <text evidence="18">The sequence shown here is derived from an EMBL/GenBank/DDBJ whole genome shotgun (WGS) entry which is preliminary data.</text>
</comment>
<dbReference type="EC" id="7.1.2.1" evidence="16"/>
<dbReference type="InterPro" id="IPR001757">
    <property type="entry name" value="P_typ_ATPase"/>
</dbReference>
<keyword evidence="5 16" id="KW-0812">Transmembrane</keyword>
<evidence type="ECO:0000313" key="19">
    <source>
        <dbReference type="Proteomes" id="UP001633002"/>
    </source>
</evidence>
<feature type="transmembrane region" description="Helical" evidence="16">
    <location>
        <begin position="290"/>
        <end position="312"/>
    </location>
</feature>
<evidence type="ECO:0000256" key="7">
    <source>
        <dbReference type="ARBA" id="ARBA00022741"/>
    </source>
</evidence>
<evidence type="ECO:0000256" key="10">
    <source>
        <dbReference type="ARBA" id="ARBA00022842"/>
    </source>
</evidence>
<accession>A0ABD3IBD7</accession>
<dbReference type="FunFam" id="2.70.150.10:FF:000004">
    <property type="entry name" value="Plasma membrane ATPase"/>
    <property type="match status" value="1"/>
</dbReference>
<keyword evidence="4" id="KW-0597">Phosphoprotein</keyword>
<protein>
    <recommendedName>
        <fullName evidence="16">Plasma membrane ATPase</fullName>
        <ecNumber evidence="16">7.1.2.1</ecNumber>
    </recommendedName>
</protein>
<feature type="transmembrane region" description="Helical" evidence="16">
    <location>
        <begin position="764"/>
        <end position="785"/>
    </location>
</feature>
<evidence type="ECO:0000256" key="2">
    <source>
        <dbReference type="ARBA" id="ARBA00008804"/>
    </source>
</evidence>
<keyword evidence="14 16" id="KW-0472">Membrane</keyword>
<dbReference type="InterPro" id="IPR059000">
    <property type="entry name" value="ATPase_P-type_domA"/>
</dbReference>
<dbReference type="Gene3D" id="6.10.140.890">
    <property type="match status" value="1"/>
</dbReference>
<keyword evidence="3 16" id="KW-0813">Transport</keyword>
<evidence type="ECO:0000256" key="4">
    <source>
        <dbReference type="ARBA" id="ARBA00022553"/>
    </source>
</evidence>
<gene>
    <name evidence="18" type="ORF">R1sor_018064</name>
</gene>
<evidence type="ECO:0000313" key="18">
    <source>
        <dbReference type="EMBL" id="KAL3700042.1"/>
    </source>
</evidence>
<dbReference type="SFLD" id="SFLDF00027">
    <property type="entry name" value="p-type_atpase"/>
    <property type="match status" value="1"/>
</dbReference>
<evidence type="ECO:0000256" key="16">
    <source>
        <dbReference type="RuleBase" id="RU362083"/>
    </source>
</evidence>
<feature type="domain" description="Cation-transporting P-type ATPase N-terminal" evidence="17">
    <location>
        <begin position="26"/>
        <end position="98"/>
    </location>
</feature>
<dbReference type="FunFam" id="3.40.50.1000:FF:000211">
    <property type="entry name" value="Plasma membrane ATPase"/>
    <property type="match status" value="1"/>
</dbReference>
<dbReference type="SUPFAM" id="SSF56784">
    <property type="entry name" value="HAD-like"/>
    <property type="match status" value="1"/>
</dbReference>
<dbReference type="Gene3D" id="3.40.50.1000">
    <property type="entry name" value="HAD superfamily/HAD-like"/>
    <property type="match status" value="1"/>
</dbReference>
<dbReference type="InterPro" id="IPR018303">
    <property type="entry name" value="ATPase_P-typ_P_site"/>
</dbReference>
<dbReference type="EMBL" id="JBJQOH010000001">
    <property type="protein sequence ID" value="KAL3700042.1"/>
    <property type="molecule type" value="Genomic_DNA"/>
</dbReference>
<feature type="transmembrane region" description="Helical" evidence="16">
    <location>
        <begin position="658"/>
        <end position="680"/>
    </location>
</feature>
<dbReference type="AlphaFoldDB" id="A0ABD3IBD7"/>
<evidence type="ECO:0000259" key="17">
    <source>
        <dbReference type="SMART" id="SM00831"/>
    </source>
</evidence>
<keyword evidence="13 16" id="KW-0406">Ion transport</keyword>
<dbReference type="Pfam" id="PF00122">
    <property type="entry name" value="E1-E2_ATPase"/>
    <property type="match status" value="1"/>
</dbReference>
<dbReference type="NCBIfam" id="TIGR01647">
    <property type="entry name" value="ATPase-IIIA_H"/>
    <property type="match status" value="1"/>
</dbReference>
<keyword evidence="8 16" id="KW-0375">Hydrogen ion transport</keyword>
<comment type="subcellular location">
    <subcellularLocation>
        <location evidence="16">Cell membrane</location>
        <topology evidence="16">Multi-pass membrane protein</topology>
    </subcellularLocation>
    <subcellularLocation>
        <location evidence="1">Membrane</location>
        <topology evidence="1">Multi-pass membrane protein</topology>
    </subcellularLocation>
</comment>
<dbReference type="InterPro" id="IPR036412">
    <property type="entry name" value="HAD-like_sf"/>
</dbReference>
<evidence type="ECO:0000256" key="12">
    <source>
        <dbReference type="ARBA" id="ARBA00022989"/>
    </source>
</evidence>
<evidence type="ECO:0000256" key="15">
    <source>
        <dbReference type="ARBA" id="ARBA00048122"/>
    </source>
</evidence>
<keyword evidence="9 16" id="KW-0067">ATP-binding</keyword>
<keyword evidence="11 16" id="KW-1278">Translocase</keyword>
<dbReference type="InterPro" id="IPR023298">
    <property type="entry name" value="ATPase_P-typ_TM_dom_sf"/>
</dbReference>
<organism evidence="18 19">
    <name type="scientific">Riccia sorocarpa</name>
    <dbReference type="NCBI Taxonomy" id="122646"/>
    <lineage>
        <taxon>Eukaryota</taxon>
        <taxon>Viridiplantae</taxon>
        <taxon>Streptophyta</taxon>
        <taxon>Embryophyta</taxon>
        <taxon>Marchantiophyta</taxon>
        <taxon>Marchantiopsida</taxon>
        <taxon>Marchantiidae</taxon>
        <taxon>Marchantiales</taxon>
        <taxon>Ricciaceae</taxon>
        <taxon>Riccia</taxon>
    </lineage>
</organism>
<dbReference type="Gene3D" id="3.40.1110.10">
    <property type="entry name" value="Calcium-transporting ATPase, cytoplasmic domain N"/>
    <property type="match status" value="1"/>
</dbReference>
<dbReference type="Gene3D" id="1.20.1110.10">
    <property type="entry name" value="Calcium-transporting ATPase, transmembrane domain"/>
    <property type="match status" value="1"/>
</dbReference>
<feature type="transmembrane region" description="Helical" evidence="16">
    <location>
        <begin position="109"/>
        <end position="125"/>
    </location>
</feature>
<dbReference type="InterPro" id="IPR044492">
    <property type="entry name" value="P_typ_ATPase_HD_dom"/>
</dbReference>
<dbReference type="Pfam" id="PF00690">
    <property type="entry name" value="Cation_ATPase_N"/>
    <property type="match status" value="1"/>
</dbReference>
<dbReference type="SUPFAM" id="SSF81653">
    <property type="entry name" value="Calcium ATPase, transduction domain A"/>
    <property type="match status" value="1"/>
</dbReference>
<dbReference type="SUPFAM" id="SSF81665">
    <property type="entry name" value="Calcium ATPase, transmembrane domain M"/>
    <property type="match status" value="1"/>
</dbReference>
<evidence type="ECO:0000256" key="11">
    <source>
        <dbReference type="ARBA" id="ARBA00022967"/>
    </source>
</evidence>
<dbReference type="PRINTS" id="PR00119">
    <property type="entry name" value="CATATPASE"/>
</dbReference>
<keyword evidence="6" id="KW-0479">Metal-binding</keyword>
<evidence type="ECO:0000256" key="13">
    <source>
        <dbReference type="ARBA" id="ARBA00023065"/>
    </source>
</evidence>
<dbReference type="SMART" id="SM00831">
    <property type="entry name" value="Cation_ATPase_N"/>
    <property type="match status" value="1"/>
</dbReference>
<keyword evidence="7 16" id="KW-0547">Nucleotide-binding</keyword>
<keyword evidence="19" id="KW-1185">Reference proteome</keyword>
<dbReference type="Pfam" id="PF00702">
    <property type="entry name" value="Hydrolase"/>
    <property type="match status" value="1"/>
</dbReference>
<dbReference type="PROSITE" id="PS00154">
    <property type="entry name" value="ATPASE_E1_E2"/>
    <property type="match status" value="1"/>
</dbReference>
<feature type="transmembrane region" description="Helical" evidence="16">
    <location>
        <begin position="74"/>
        <end position="97"/>
    </location>
</feature>
<dbReference type="GO" id="GO:0120029">
    <property type="term" value="P:proton export across plasma membrane"/>
    <property type="evidence" value="ECO:0007669"/>
    <property type="project" value="UniProtKB-UniRule"/>
</dbReference>
<evidence type="ECO:0000256" key="8">
    <source>
        <dbReference type="ARBA" id="ARBA00022781"/>
    </source>
</evidence>